<dbReference type="EC" id="4.2.1.136" evidence="17"/>
<evidence type="ECO:0000256" key="11">
    <source>
        <dbReference type="ARBA" id="ARBA00023235"/>
    </source>
</evidence>
<comment type="similarity">
    <text evidence="4 18">In the C-terminal section; belongs to the NnrD/CARKD family.</text>
</comment>
<dbReference type="InterPro" id="IPR030677">
    <property type="entry name" value="Nnr"/>
</dbReference>
<dbReference type="CDD" id="cd01171">
    <property type="entry name" value="YXKO-related"/>
    <property type="match status" value="1"/>
</dbReference>
<keyword evidence="6 17" id="KW-0547">Nucleotide-binding</keyword>
<keyword evidence="7 17" id="KW-0067">ATP-binding</keyword>
<dbReference type="AlphaFoldDB" id="A0A3S4SJX6"/>
<dbReference type="HAMAP" id="MF_01965">
    <property type="entry name" value="NADHX_dehydratase"/>
    <property type="match status" value="1"/>
</dbReference>
<feature type="binding site" evidence="17">
    <location>
        <position position="383"/>
    </location>
    <ligand>
        <name>(6S)-NADPHX</name>
        <dbReference type="ChEBI" id="CHEBI:64076"/>
    </ligand>
</feature>
<comment type="cofactor">
    <cofactor evidence="17">
        <name>Mg(2+)</name>
        <dbReference type="ChEBI" id="CHEBI:18420"/>
    </cofactor>
</comment>
<comment type="function">
    <text evidence="14 18">Bifunctional enzyme that catalyzes the epimerization of the S- and R-forms of NAD(P)HX and the dehydration of the S-form of NAD(P)HX at the expense of ADP, which is converted to AMP. This allows the repair of both epimers of NAD(P)HX, a damaged form of NAD(P)H that is a result of enzymatic or heat-dependent hydration.</text>
</comment>
<dbReference type="InterPro" id="IPR029056">
    <property type="entry name" value="Ribokinase-like"/>
</dbReference>
<comment type="cofactor">
    <cofactor evidence="18">
        <name>K(+)</name>
        <dbReference type="ChEBI" id="CHEBI:29103"/>
    </cofactor>
    <text evidence="18">Binds 1 potassium ion per subunit.</text>
</comment>
<organism evidence="21 22">
    <name type="scientific">Actinomyces slackii</name>
    <dbReference type="NCBI Taxonomy" id="52774"/>
    <lineage>
        <taxon>Bacteria</taxon>
        <taxon>Bacillati</taxon>
        <taxon>Actinomycetota</taxon>
        <taxon>Actinomycetes</taxon>
        <taxon>Actinomycetales</taxon>
        <taxon>Actinomycetaceae</taxon>
        <taxon>Actinomyces</taxon>
    </lineage>
</organism>
<evidence type="ECO:0000256" key="9">
    <source>
        <dbReference type="ARBA" id="ARBA00022958"/>
    </source>
</evidence>
<feature type="binding site" evidence="17">
    <location>
        <position position="454"/>
    </location>
    <ligand>
        <name>AMP</name>
        <dbReference type="ChEBI" id="CHEBI:456215"/>
    </ligand>
</feature>
<keyword evidence="10 17" id="KW-0520">NAD</keyword>
<dbReference type="Pfam" id="PF01256">
    <property type="entry name" value="Carb_kinase"/>
    <property type="match status" value="1"/>
</dbReference>
<dbReference type="STRING" id="1278298.GCA_000428685_01449"/>
<comment type="catalytic activity">
    <reaction evidence="2 18">
        <text>(6R)-NADPHX = (6S)-NADPHX</text>
        <dbReference type="Rhea" id="RHEA:32227"/>
        <dbReference type="ChEBI" id="CHEBI:64076"/>
        <dbReference type="ChEBI" id="CHEBI:64077"/>
        <dbReference type="EC" id="5.1.99.6"/>
    </reaction>
</comment>
<feature type="domain" description="YjeF C-terminal" evidence="19">
    <location>
        <begin position="235"/>
        <end position="546"/>
    </location>
</feature>
<dbReference type="GO" id="GO:0110051">
    <property type="term" value="P:metabolite repair"/>
    <property type="evidence" value="ECO:0007669"/>
    <property type="project" value="TreeGrafter"/>
</dbReference>
<sequence>MTHAPDAAWPAAAISQAEAPMTADTDRYMRAAAQAVARAALAELDAMTDTQEAGGAPAVLALAGGGHNGADTLLAAALLAGRGRSVTAALSTSRPLPMAVDEAVGAGVVIAADGPRAVRSFLANGGGLVLDGLTGIGASGALRPRAAALIAPLRAADERPEGRPFRVLAVDLPSGTGVDEGALPGPVLRADRTVTFTCLKGALCLPPACHEAGRVEVVDLGLPLPEGPELVSRPADAALAGALRVPGLADHKYTRGVVGLWAGSASYPGAALLAASGAGRAGAGMVRLCAPHRVADLVVASRPEVVPMAGRSQALVMGPGIDTADGPRAVEVRSVLDGLLAGTLVGTGAGGPPIVIDAGGLSLLAELMEQGRSCRPEHILTPHAGEAAALLTGLGRSWTREEVEAHGAQAAGLLQELTGATVVLKGEPTLIASAGVALTSVGAGPGWMATAGSGDVLSGILGALLAGAAVDWERRGGAPEPKEIVAVVAAGVRLHARAGALASGLGAGAGAPRGGDAAGPALGDDPGAPILALDIADAIPGAWAGLASARGQR</sequence>
<feature type="binding site" evidence="17">
    <location>
        <position position="320"/>
    </location>
    <ligand>
        <name>(6S)-NADPHX</name>
        <dbReference type="ChEBI" id="CHEBI:64076"/>
    </ligand>
</feature>
<proteinExistence type="inferred from homology"/>
<evidence type="ECO:0000256" key="7">
    <source>
        <dbReference type="ARBA" id="ARBA00022840"/>
    </source>
</evidence>
<evidence type="ECO:0000313" key="22">
    <source>
        <dbReference type="Proteomes" id="UP000276899"/>
    </source>
</evidence>
<evidence type="ECO:0000256" key="5">
    <source>
        <dbReference type="ARBA" id="ARBA00022723"/>
    </source>
</evidence>
<evidence type="ECO:0000313" key="21">
    <source>
        <dbReference type="EMBL" id="VEG74450.1"/>
    </source>
</evidence>
<dbReference type="PROSITE" id="PS51383">
    <property type="entry name" value="YJEF_C_3"/>
    <property type="match status" value="1"/>
</dbReference>
<evidence type="ECO:0000256" key="8">
    <source>
        <dbReference type="ARBA" id="ARBA00022857"/>
    </source>
</evidence>
<dbReference type="GO" id="GO:0052856">
    <property type="term" value="F:NAD(P)HX epimerase activity"/>
    <property type="evidence" value="ECO:0007669"/>
    <property type="project" value="UniProtKB-EC"/>
</dbReference>
<keyword evidence="9 18" id="KW-0630">Potassium</keyword>
<keyword evidence="12 17" id="KW-0456">Lyase</keyword>
<dbReference type="Pfam" id="PF03853">
    <property type="entry name" value="YjeF_N"/>
    <property type="match status" value="1"/>
</dbReference>
<feature type="binding site" evidence="17">
    <location>
        <position position="455"/>
    </location>
    <ligand>
        <name>(6S)-NADPHX</name>
        <dbReference type="ChEBI" id="CHEBI:64076"/>
    </ligand>
</feature>
<dbReference type="GO" id="GO:0046872">
    <property type="term" value="F:metal ion binding"/>
    <property type="evidence" value="ECO:0007669"/>
    <property type="project" value="UniProtKB-UniRule"/>
</dbReference>
<dbReference type="PROSITE" id="PS51385">
    <property type="entry name" value="YJEF_N"/>
    <property type="match status" value="1"/>
</dbReference>
<comment type="similarity">
    <text evidence="17">Belongs to the NnrD/CARKD family.</text>
</comment>
<evidence type="ECO:0000256" key="12">
    <source>
        <dbReference type="ARBA" id="ARBA00023239"/>
    </source>
</evidence>
<feature type="binding site" evidence="17">
    <location>
        <begin position="425"/>
        <end position="429"/>
    </location>
    <ligand>
        <name>AMP</name>
        <dbReference type="ChEBI" id="CHEBI:456215"/>
    </ligand>
</feature>
<dbReference type="Proteomes" id="UP000276899">
    <property type="component" value="Chromosome"/>
</dbReference>
<comment type="similarity">
    <text evidence="3 18">In the N-terminal section; belongs to the NnrE/AIBP family.</text>
</comment>
<name>A0A3S4SJX6_9ACTO</name>
<dbReference type="Gene3D" id="3.40.1190.20">
    <property type="match status" value="1"/>
</dbReference>
<feature type="domain" description="YjeF N-terminal" evidence="20">
    <location>
        <begin position="6"/>
        <end position="228"/>
    </location>
</feature>
<dbReference type="PANTHER" id="PTHR12592">
    <property type="entry name" value="ATP-DEPENDENT (S)-NAD(P)H-HYDRATE DEHYDRATASE FAMILY MEMBER"/>
    <property type="match status" value="1"/>
</dbReference>
<dbReference type="InterPro" id="IPR036652">
    <property type="entry name" value="YjeF_N_dom_sf"/>
</dbReference>
<evidence type="ECO:0000256" key="3">
    <source>
        <dbReference type="ARBA" id="ARBA00006001"/>
    </source>
</evidence>
<keyword evidence="11 18" id="KW-0413">Isomerase</keyword>
<accession>A0A3S4SJX6</accession>
<evidence type="ECO:0000256" key="4">
    <source>
        <dbReference type="ARBA" id="ARBA00009524"/>
    </source>
</evidence>
<comment type="subunit">
    <text evidence="17">Homotetramer.</text>
</comment>
<feature type="binding site" evidence="17">
    <location>
        <position position="270"/>
    </location>
    <ligand>
        <name>(6S)-NADPHX</name>
        <dbReference type="ChEBI" id="CHEBI:64076"/>
    </ligand>
</feature>
<evidence type="ECO:0000256" key="16">
    <source>
        <dbReference type="ARBA" id="ARBA00049209"/>
    </source>
</evidence>
<keyword evidence="22" id="KW-1185">Reference proteome</keyword>
<keyword evidence="13" id="KW-0511">Multifunctional enzyme</keyword>
<dbReference type="InterPro" id="IPR000631">
    <property type="entry name" value="CARKD"/>
</dbReference>
<comment type="catalytic activity">
    <reaction evidence="15 17 18">
        <text>(6S)-NADHX + ADP = AMP + phosphate + NADH + H(+)</text>
        <dbReference type="Rhea" id="RHEA:32223"/>
        <dbReference type="ChEBI" id="CHEBI:15378"/>
        <dbReference type="ChEBI" id="CHEBI:43474"/>
        <dbReference type="ChEBI" id="CHEBI:57945"/>
        <dbReference type="ChEBI" id="CHEBI:64074"/>
        <dbReference type="ChEBI" id="CHEBI:456215"/>
        <dbReference type="ChEBI" id="CHEBI:456216"/>
        <dbReference type="EC" id="4.2.1.136"/>
    </reaction>
</comment>
<gene>
    <name evidence="21" type="primary">nnr</name>
    <name evidence="17" type="synonym">nnrD</name>
    <name evidence="21" type="ORF">NCTC11923_01084</name>
</gene>
<evidence type="ECO:0000259" key="20">
    <source>
        <dbReference type="PROSITE" id="PS51385"/>
    </source>
</evidence>
<dbReference type="GO" id="GO:0046496">
    <property type="term" value="P:nicotinamide nucleotide metabolic process"/>
    <property type="evidence" value="ECO:0007669"/>
    <property type="project" value="UniProtKB-UniRule"/>
</dbReference>
<dbReference type="PROSITE" id="PS01050">
    <property type="entry name" value="YJEF_C_2"/>
    <property type="match status" value="1"/>
</dbReference>
<evidence type="ECO:0000256" key="15">
    <source>
        <dbReference type="ARBA" id="ARBA00048238"/>
    </source>
</evidence>
<comment type="catalytic activity">
    <reaction evidence="1 18">
        <text>(6R)-NADHX = (6S)-NADHX</text>
        <dbReference type="Rhea" id="RHEA:32215"/>
        <dbReference type="ChEBI" id="CHEBI:64074"/>
        <dbReference type="ChEBI" id="CHEBI:64075"/>
        <dbReference type="EC" id="5.1.99.6"/>
    </reaction>
</comment>
<dbReference type="SUPFAM" id="SSF64153">
    <property type="entry name" value="YjeF N-terminal domain-like"/>
    <property type="match status" value="1"/>
</dbReference>
<evidence type="ECO:0000256" key="10">
    <source>
        <dbReference type="ARBA" id="ARBA00023027"/>
    </source>
</evidence>
<evidence type="ECO:0000256" key="1">
    <source>
        <dbReference type="ARBA" id="ARBA00000013"/>
    </source>
</evidence>
<evidence type="ECO:0000256" key="2">
    <source>
        <dbReference type="ARBA" id="ARBA00000909"/>
    </source>
</evidence>
<comment type="function">
    <text evidence="17">Catalyzes the dehydration of the S-form of NAD(P)HX at the expense of ADP, which is converted to AMP. Together with NAD(P)HX epimerase, which catalyzes the epimerization of the S- and R-forms, the enzyme allows the repair of both epimers of NAD(P)HX, a damaged form of NAD(P)H that is a result of enzymatic or heat-dependent hydration.</text>
</comment>
<reference evidence="21 22" key="1">
    <citation type="submission" date="2018-12" db="EMBL/GenBank/DDBJ databases">
        <authorList>
            <consortium name="Pathogen Informatics"/>
        </authorList>
    </citation>
    <scope>NUCLEOTIDE SEQUENCE [LARGE SCALE GENOMIC DNA]</scope>
    <source>
        <strain evidence="21 22">NCTC11923</strain>
    </source>
</reference>
<dbReference type="EMBL" id="LR134363">
    <property type="protein sequence ID" value="VEG74450.1"/>
    <property type="molecule type" value="Genomic_DNA"/>
</dbReference>
<evidence type="ECO:0000256" key="17">
    <source>
        <dbReference type="HAMAP-Rule" id="MF_01965"/>
    </source>
</evidence>
<dbReference type="InterPro" id="IPR017953">
    <property type="entry name" value="Carbohydrate_kinase_pred_CS"/>
</dbReference>
<comment type="catalytic activity">
    <reaction evidence="16 17 18">
        <text>(6S)-NADPHX + ADP = AMP + phosphate + NADPH + H(+)</text>
        <dbReference type="Rhea" id="RHEA:32235"/>
        <dbReference type="ChEBI" id="CHEBI:15378"/>
        <dbReference type="ChEBI" id="CHEBI:43474"/>
        <dbReference type="ChEBI" id="CHEBI:57783"/>
        <dbReference type="ChEBI" id="CHEBI:64076"/>
        <dbReference type="ChEBI" id="CHEBI:456215"/>
        <dbReference type="ChEBI" id="CHEBI:456216"/>
        <dbReference type="EC" id="4.2.1.136"/>
    </reaction>
</comment>
<protein>
    <recommendedName>
        <fullName evidence="17">ADP-dependent (S)-NAD(P)H-hydrate dehydratase</fullName>
        <ecNumber evidence="17">4.2.1.136</ecNumber>
    </recommendedName>
    <alternativeName>
        <fullName evidence="17">ADP-dependent NAD(P)HX dehydratase</fullName>
    </alternativeName>
</protein>
<dbReference type="SUPFAM" id="SSF53613">
    <property type="entry name" value="Ribokinase-like"/>
    <property type="match status" value="1"/>
</dbReference>
<evidence type="ECO:0000259" key="19">
    <source>
        <dbReference type="PROSITE" id="PS51383"/>
    </source>
</evidence>
<keyword evidence="8 17" id="KW-0521">NADP</keyword>
<dbReference type="InterPro" id="IPR004443">
    <property type="entry name" value="YjeF_N_dom"/>
</dbReference>
<evidence type="ECO:0000256" key="14">
    <source>
        <dbReference type="ARBA" id="ARBA00025153"/>
    </source>
</evidence>
<evidence type="ECO:0000256" key="18">
    <source>
        <dbReference type="PIRNR" id="PIRNR017184"/>
    </source>
</evidence>
<dbReference type="GO" id="GO:0052855">
    <property type="term" value="F:ADP-dependent NAD(P)H-hydrate dehydratase activity"/>
    <property type="evidence" value="ECO:0007669"/>
    <property type="project" value="UniProtKB-UniRule"/>
</dbReference>
<dbReference type="PIRSF" id="PIRSF017184">
    <property type="entry name" value="Nnr"/>
    <property type="match status" value="1"/>
</dbReference>
<keyword evidence="5 18" id="KW-0479">Metal-binding</keyword>
<dbReference type="KEGG" id="asla:NCTC11923_01084"/>
<dbReference type="PANTHER" id="PTHR12592:SF0">
    <property type="entry name" value="ATP-DEPENDENT (S)-NAD(P)H-HYDRATE DEHYDRATASE"/>
    <property type="match status" value="1"/>
</dbReference>
<evidence type="ECO:0000256" key="6">
    <source>
        <dbReference type="ARBA" id="ARBA00022741"/>
    </source>
</evidence>
<dbReference type="GO" id="GO:0005524">
    <property type="term" value="F:ATP binding"/>
    <property type="evidence" value="ECO:0007669"/>
    <property type="project" value="UniProtKB-UniRule"/>
</dbReference>
<dbReference type="Gene3D" id="3.40.50.10260">
    <property type="entry name" value="YjeF N-terminal domain"/>
    <property type="match status" value="1"/>
</dbReference>
<evidence type="ECO:0000256" key="13">
    <source>
        <dbReference type="ARBA" id="ARBA00023268"/>
    </source>
</evidence>